<dbReference type="RefSeq" id="XP_056542424.1">
    <property type="nucleotide sequence ID" value="XM_056689995.1"/>
</dbReference>
<feature type="compositionally biased region" description="Low complexity" evidence="1">
    <location>
        <begin position="519"/>
        <end position="540"/>
    </location>
</feature>
<feature type="compositionally biased region" description="Low complexity" evidence="1">
    <location>
        <begin position="624"/>
        <end position="638"/>
    </location>
</feature>
<evidence type="ECO:0000313" key="2">
    <source>
        <dbReference type="EMBL" id="KAJ5160867.1"/>
    </source>
</evidence>
<accession>A0A9W9HXL3</accession>
<gene>
    <name evidence="2" type="ORF">N7482_007871</name>
</gene>
<feature type="region of interest" description="Disordered" evidence="1">
    <location>
        <begin position="1"/>
        <end position="150"/>
    </location>
</feature>
<feature type="compositionally biased region" description="Basic and acidic residues" evidence="1">
    <location>
        <begin position="105"/>
        <end position="122"/>
    </location>
</feature>
<dbReference type="AlphaFoldDB" id="A0A9W9HXL3"/>
<feature type="region of interest" description="Disordered" evidence="1">
    <location>
        <begin position="250"/>
        <end position="303"/>
    </location>
</feature>
<name>A0A9W9HXL3_9EURO</name>
<feature type="region of interest" description="Disordered" evidence="1">
    <location>
        <begin position="315"/>
        <end position="543"/>
    </location>
</feature>
<feature type="compositionally biased region" description="Polar residues" evidence="1">
    <location>
        <begin position="61"/>
        <end position="75"/>
    </location>
</feature>
<feature type="compositionally biased region" description="Basic residues" evidence="1">
    <location>
        <begin position="132"/>
        <end position="150"/>
    </location>
</feature>
<dbReference type="EMBL" id="JAPQKN010000004">
    <property type="protein sequence ID" value="KAJ5160867.1"/>
    <property type="molecule type" value="Genomic_DNA"/>
</dbReference>
<feature type="compositionally biased region" description="Basic and acidic residues" evidence="1">
    <location>
        <begin position="420"/>
        <end position="442"/>
    </location>
</feature>
<comment type="caution">
    <text evidence="2">The sequence shown here is derived from an EMBL/GenBank/DDBJ whole genome shotgun (WGS) entry which is preliminary data.</text>
</comment>
<evidence type="ECO:0000313" key="3">
    <source>
        <dbReference type="Proteomes" id="UP001149163"/>
    </source>
</evidence>
<reference evidence="2" key="2">
    <citation type="journal article" date="2023" name="IMA Fungus">
        <title>Comparative genomic study of the Penicillium genus elucidates a diverse pangenome and 15 lateral gene transfer events.</title>
        <authorList>
            <person name="Petersen C."/>
            <person name="Sorensen T."/>
            <person name="Nielsen M.R."/>
            <person name="Sondergaard T.E."/>
            <person name="Sorensen J.L."/>
            <person name="Fitzpatrick D.A."/>
            <person name="Frisvad J.C."/>
            <person name="Nielsen K.L."/>
        </authorList>
    </citation>
    <scope>NUCLEOTIDE SEQUENCE</scope>
    <source>
        <strain evidence="2">IBT 26290</strain>
    </source>
</reference>
<feature type="compositionally biased region" description="Basic residues" evidence="1">
    <location>
        <begin position="374"/>
        <end position="383"/>
    </location>
</feature>
<sequence>MPAGKAPPQAAFVEDFDEDAHDIVPDSRQSANTTANTAVKLSSRLDLRFPAEPLIDGASDSGYSSRTAATVNSTQSGPSGGKSPPVPLKLDMPKQRTGLARKSSGRKERKDKERVRPEHAEKMPMGAYPGSAHHHAHVQRSPSKSRRRDSAHIRHYPPEAYYEGSAYYHQPSTPVERPPMDYPPYHFTRPPMPDYPRRRHRHLVILMLLRNTTVHLAGPAARARTARHYYEHGPPSAAVAYAPQQYASSPYGGSFHGGSEYGPPSDYPRERSRSRTREPSQQPQTRARRSSSIYGPPPMEQTVFPDWVDEAESLDHWPSQEVPREVPREYRREREAPREYHREVHHEATRGRAPKPPRDEDYYRMPPPPPPAPQKHKAQVHQIKRPEPRKAQTTQAVPRQRRQSRTAMDMSDMAAALPDYGRRVSREARMPERSHSLRDSKRSNSYHDSARGAQIAVENSRRRRTQQYYYDDGGSTDTGGLEDREREVEHYQAQQSGRMSTLPASAEALLTKSATVAGSDNGSAKSRSNSSRGSGSGESKNMNLTVNGLTIGFTEESVAGKNISIRAGDTGRVQLSIAGERRPKQYLTGGSSYSDNTGRASRRELEEAPRRPRDDRRSERASRRSSQSSYGGPRRYAM</sequence>
<feature type="compositionally biased region" description="Basic and acidic residues" evidence="1">
    <location>
        <begin position="322"/>
        <end position="363"/>
    </location>
</feature>
<feature type="region of interest" description="Disordered" evidence="1">
    <location>
        <begin position="576"/>
        <end position="638"/>
    </location>
</feature>
<feature type="compositionally biased region" description="Polar residues" evidence="1">
    <location>
        <begin position="27"/>
        <end position="40"/>
    </location>
</feature>
<evidence type="ECO:0000256" key="1">
    <source>
        <dbReference type="SAM" id="MobiDB-lite"/>
    </source>
</evidence>
<dbReference type="Proteomes" id="UP001149163">
    <property type="component" value="Unassembled WGS sequence"/>
</dbReference>
<proteinExistence type="predicted"/>
<feature type="compositionally biased region" description="Polar residues" evidence="1">
    <location>
        <begin position="588"/>
        <end position="598"/>
    </location>
</feature>
<feature type="compositionally biased region" description="Basic and acidic residues" evidence="1">
    <location>
        <begin position="601"/>
        <end position="622"/>
    </location>
</feature>
<feature type="compositionally biased region" description="Polar residues" evidence="1">
    <location>
        <begin position="492"/>
        <end position="503"/>
    </location>
</feature>
<dbReference type="GeneID" id="81429171"/>
<feature type="compositionally biased region" description="Basic and acidic residues" evidence="1">
    <location>
        <begin position="267"/>
        <end position="278"/>
    </location>
</feature>
<feature type="compositionally biased region" description="Low complexity" evidence="1">
    <location>
        <begin position="468"/>
        <end position="479"/>
    </location>
</feature>
<keyword evidence="3" id="KW-1185">Reference proteome</keyword>
<dbReference type="OrthoDB" id="5407458at2759"/>
<organism evidence="2 3">
    <name type="scientific">Penicillium canariense</name>
    <dbReference type="NCBI Taxonomy" id="189055"/>
    <lineage>
        <taxon>Eukaryota</taxon>
        <taxon>Fungi</taxon>
        <taxon>Dikarya</taxon>
        <taxon>Ascomycota</taxon>
        <taxon>Pezizomycotina</taxon>
        <taxon>Eurotiomycetes</taxon>
        <taxon>Eurotiomycetidae</taxon>
        <taxon>Eurotiales</taxon>
        <taxon>Aspergillaceae</taxon>
        <taxon>Penicillium</taxon>
    </lineage>
</organism>
<protein>
    <submittedName>
        <fullName evidence="2">Uncharacterized protein</fullName>
    </submittedName>
</protein>
<feature type="compositionally biased region" description="Basic and acidic residues" evidence="1">
    <location>
        <begin position="481"/>
        <end position="490"/>
    </location>
</feature>
<reference evidence="2" key="1">
    <citation type="submission" date="2022-11" db="EMBL/GenBank/DDBJ databases">
        <authorList>
            <person name="Petersen C."/>
        </authorList>
    </citation>
    <scope>NUCLEOTIDE SEQUENCE</scope>
    <source>
        <strain evidence="2">IBT 26290</strain>
    </source>
</reference>